<protein>
    <submittedName>
        <fullName evidence="2">Uncharacterized protein</fullName>
    </submittedName>
</protein>
<name>A0A1I7ZZC1_9BILA</name>
<dbReference type="AlphaFoldDB" id="A0A1I7ZZC1"/>
<sequence length="158" mass="18621">MDNSSRLRRHPPIEEYRNGKEERTNWTLISLFCLTKKTVYVRTRQSVCRLCLYLQRQSTHARLLNVYKQVIPGQWPSFLVSLVPLIGRDGRSKPQDSSAAAGHHAPPHRLLLLLHLPLDRFGLDSLRVRKCLHVLDLRLRRRWLHILCYRPLRHPAHC</sequence>
<dbReference type="WBParaSite" id="L893_g31423.t1">
    <property type="protein sequence ID" value="L893_g31423.t1"/>
    <property type="gene ID" value="L893_g31423"/>
</dbReference>
<organism evidence="1 2">
    <name type="scientific">Steinernema glaseri</name>
    <dbReference type="NCBI Taxonomy" id="37863"/>
    <lineage>
        <taxon>Eukaryota</taxon>
        <taxon>Metazoa</taxon>
        <taxon>Ecdysozoa</taxon>
        <taxon>Nematoda</taxon>
        <taxon>Chromadorea</taxon>
        <taxon>Rhabditida</taxon>
        <taxon>Tylenchina</taxon>
        <taxon>Panagrolaimomorpha</taxon>
        <taxon>Strongyloidoidea</taxon>
        <taxon>Steinernematidae</taxon>
        <taxon>Steinernema</taxon>
    </lineage>
</organism>
<keyword evidence="1" id="KW-1185">Reference proteome</keyword>
<evidence type="ECO:0000313" key="1">
    <source>
        <dbReference type="Proteomes" id="UP000095287"/>
    </source>
</evidence>
<proteinExistence type="predicted"/>
<evidence type="ECO:0000313" key="2">
    <source>
        <dbReference type="WBParaSite" id="L893_g31423.t1"/>
    </source>
</evidence>
<accession>A0A1I7ZZC1</accession>
<reference evidence="2" key="1">
    <citation type="submission" date="2016-11" db="UniProtKB">
        <authorList>
            <consortium name="WormBaseParasite"/>
        </authorList>
    </citation>
    <scope>IDENTIFICATION</scope>
</reference>
<dbReference type="Proteomes" id="UP000095287">
    <property type="component" value="Unplaced"/>
</dbReference>